<dbReference type="EMBL" id="HACG01052147">
    <property type="protein sequence ID" value="CEK99018.1"/>
    <property type="molecule type" value="Transcribed_RNA"/>
</dbReference>
<feature type="transmembrane region" description="Helical" evidence="1">
    <location>
        <begin position="51"/>
        <end position="70"/>
    </location>
</feature>
<proteinExistence type="predicted"/>
<feature type="non-terminal residue" evidence="2">
    <location>
        <position position="1"/>
    </location>
</feature>
<gene>
    <name evidence="2" type="primary">ORF220206</name>
</gene>
<name>A0A0B7C1D4_9EUPU</name>
<protein>
    <submittedName>
        <fullName evidence="2">Uncharacterized protein</fullName>
    </submittedName>
</protein>
<reference evidence="2" key="1">
    <citation type="submission" date="2014-12" db="EMBL/GenBank/DDBJ databases">
        <title>Insight into the proteome of Arion vulgaris.</title>
        <authorList>
            <person name="Aradska J."/>
            <person name="Bulat T."/>
            <person name="Smidak R."/>
            <person name="Sarate P."/>
            <person name="Gangsoo J."/>
            <person name="Sialana F."/>
            <person name="Bilban M."/>
            <person name="Lubec G."/>
        </authorList>
    </citation>
    <scope>NUCLEOTIDE SEQUENCE</scope>
    <source>
        <tissue evidence="2">Skin</tissue>
    </source>
</reference>
<evidence type="ECO:0000256" key="1">
    <source>
        <dbReference type="SAM" id="Phobius"/>
    </source>
</evidence>
<sequence>EKSLREQDLKQFMLLREKKEEAAKGYQNKINAHSEVYYSENVKSKQDGNQIFHLWGLTHIDFSLCVVFYIL</sequence>
<evidence type="ECO:0000313" key="2">
    <source>
        <dbReference type="EMBL" id="CEK99018.1"/>
    </source>
</evidence>
<organism evidence="2">
    <name type="scientific">Arion vulgaris</name>
    <dbReference type="NCBI Taxonomy" id="1028688"/>
    <lineage>
        <taxon>Eukaryota</taxon>
        <taxon>Metazoa</taxon>
        <taxon>Spiralia</taxon>
        <taxon>Lophotrochozoa</taxon>
        <taxon>Mollusca</taxon>
        <taxon>Gastropoda</taxon>
        <taxon>Heterobranchia</taxon>
        <taxon>Euthyneura</taxon>
        <taxon>Panpulmonata</taxon>
        <taxon>Eupulmonata</taxon>
        <taxon>Stylommatophora</taxon>
        <taxon>Helicina</taxon>
        <taxon>Arionoidea</taxon>
        <taxon>Arionidae</taxon>
        <taxon>Arion</taxon>
    </lineage>
</organism>
<keyword evidence="1" id="KW-0812">Transmembrane</keyword>
<dbReference type="AlphaFoldDB" id="A0A0B7C1D4"/>
<keyword evidence="1" id="KW-1133">Transmembrane helix</keyword>
<keyword evidence="1" id="KW-0472">Membrane</keyword>
<accession>A0A0B7C1D4</accession>
<feature type="non-terminal residue" evidence="2">
    <location>
        <position position="71"/>
    </location>
</feature>